<proteinExistence type="predicted"/>
<feature type="compositionally biased region" description="Basic and acidic residues" evidence="1">
    <location>
        <begin position="1"/>
        <end position="18"/>
    </location>
</feature>
<feature type="non-terminal residue" evidence="2">
    <location>
        <position position="1"/>
    </location>
</feature>
<dbReference type="AlphaFoldDB" id="A0A381SEL7"/>
<dbReference type="EMBL" id="UINC01003014">
    <property type="protein sequence ID" value="SVA02522.1"/>
    <property type="molecule type" value="Genomic_DNA"/>
</dbReference>
<protein>
    <submittedName>
        <fullName evidence="2">Uncharacterized protein</fullName>
    </submittedName>
</protein>
<gene>
    <name evidence="2" type="ORF">METZ01_LOCUS55376</name>
</gene>
<evidence type="ECO:0000256" key="1">
    <source>
        <dbReference type="SAM" id="MobiDB-lite"/>
    </source>
</evidence>
<name>A0A381SEL7_9ZZZZ</name>
<accession>A0A381SEL7</accession>
<organism evidence="2">
    <name type="scientific">marine metagenome</name>
    <dbReference type="NCBI Taxonomy" id="408172"/>
    <lineage>
        <taxon>unclassified sequences</taxon>
        <taxon>metagenomes</taxon>
        <taxon>ecological metagenomes</taxon>
    </lineage>
</organism>
<sequence>VDRSAEAVHVDRLHHDEGGGQEALHVGRPPGPELPVYLGEDVRVGGPSGSGGDNVGVPRQQDATRGVRPEAEVQVGPTCLARNHGDDAADSGGPLGVQVDQIEVRRPALSREGHQVGQKVHDRLNGRVRGHHHPEIIHGPQTSVKAVSSIF</sequence>
<feature type="region of interest" description="Disordered" evidence="1">
    <location>
        <begin position="1"/>
        <end position="75"/>
    </location>
</feature>
<reference evidence="2" key="1">
    <citation type="submission" date="2018-05" db="EMBL/GenBank/DDBJ databases">
        <authorList>
            <person name="Lanie J.A."/>
            <person name="Ng W.-L."/>
            <person name="Kazmierczak K.M."/>
            <person name="Andrzejewski T.M."/>
            <person name="Davidsen T.M."/>
            <person name="Wayne K.J."/>
            <person name="Tettelin H."/>
            <person name="Glass J.I."/>
            <person name="Rusch D."/>
            <person name="Podicherti R."/>
            <person name="Tsui H.-C.T."/>
            <person name="Winkler M.E."/>
        </authorList>
    </citation>
    <scope>NUCLEOTIDE SEQUENCE</scope>
</reference>
<evidence type="ECO:0000313" key="2">
    <source>
        <dbReference type="EMBL" id="SVA02522.1"/>
    </source>
</evidence>